<sequence>MKSEDIEAWRKRIREDTFSNYHYAMGIGLEREGSFPSAVQAYERAVAIDPNRVEATYRLISLFARLGRSDEARVFQERARAVNPNFPALALARIGREHLNRLETDEAKAALDEARRLDPDIDIARDIITLTTVLATKAWQDGRTADALALDAEFTARLARLTALPEDDALDLIWAEASLGYLAWTQGEHKAALSHYRRLLLLHPSRAVAYFYLAEEHQRTEHIRPAITAYERAYTLDPTMISALRQSGFLRMITLDIEMSVQRLQEAARIEASQGWAEAQLGLALIAAGRPEEARASTAAALQEQRSWAGHHALAELVAGRPEDAVRICREALPGDPESAWLHTNLGLALAVLGRVDEAASAHRRAMALQPANVWPMVNLMLAFRQKGDRTQAERLCRRVVDHMPDQLAIHHRLRPRTPQTDADAAFRDLASRPIA</sequence>
<accession>A0A6L3ASH7</accession>
<dbReference type="InterPro" id="IPR011990">
    <property type="entry name" value="TPR-like_helical_dom_sf"/>
</dbReference>
<feature type="repeat" description="TPR" evidence="1">
    <location>
        <begin position="173"/>
        <end position="206"/>
    </location>
</feature>
<feature type="repeat" description="TPR" evidence="1">
    <location>
        <begin position="207"/>
        <end position="240"/>
    </location>
</feature>
<keyword evidence="1" id="KW-0802">TPR repeat</keyword>
<dbReference type="EMBL" id="QOKV01000031">
    <property type="protein sequence ID" value="KAA0677912.1"/>
    <property type="molecule type" value="Genomic_DNA"/>
</dbReference>
<evidence type="ECO:0000313" key="3">
    <source>
        <dbReference type="Proteomes" id="UP000476837"/>
    </source>
</evidence>
<dbReference type="Pfam" id="PF13432">
    <property type="entry name" value="TPR_16"/>
    <property type="match status" value="2"/>
</dbReference>
<dbReference type="RefSeq" id="WP_149167888.1">
    <property type="nucleotide sequence ID" value="NZ_QOKV01000031.1"/>
</dbReference>
<dbReference type="PROSITE" id="PS50005">
    <property type="entry name" value="TPR"/>
    <property type="match status" value="4"/>
</dbReference>
<protein>
    <submittedName>
        <fullName evidence="2">Uncharacterized protein</fullName>
    </submittedName>
</protein>
<dbReference type="Pfam" id="PF07721">
    <property type="entry name" value="TPR_4"/>
    <property type="match status" value="1"/>
</dbReference>
<feature type="repeat" description="TPR" evidence="1">
    <location>
        <begin position="340"/>
        <end position="373"/>
    </location>
</feature>
<name>A0A6L3ASH7_AZOBR</name>
<dbReference type="SUPFAM" id="SSF48452">
    <property type="entry name" value="TPR-like"/>
    <property type="match status" value="2"/>
</dbReference>
<dbReference type="AlphaFoldDB" id="A0A6L3ASH7"/>
<dbReference type="InterPro" id="IPR019734">
    <property type="entry name" value="TPR_rpt"/>
</dbReference>
<reference evidence="2 3" key="1">
    <citation type="submission" date="2018-07" db="EMBL/GenBank/DDBJ databases">
        <title>Genome sequence of Roseomonas fauriae ATCC 49958.</title>
        <authorList>
            <person name="Sant'Anna F.H."/>
            <person name="Baldani J.I."/>
            <person name="Zilli J.E."/>
            <person name="Reis V.M."/>
            <person name="Hartmann A."/>
            <person name="Cruz L."/>
            <person name="de Souza E.M."/>
            <person name="de Oliveira Pedrosa F."/>
            <person name="Passaglia L.M.P."/>
        </authorList>
    </citation>
    <scope>NUCLEOTIDE SEQUENCE [LARGE SCALE GENOMIC DNA]</scope>
    <source>
        <strain evidence="2 3">ATCC 49958</strain>
    </source>
</reference>
<proteinExistence type="predicted"/>
<dbReference type="GO" id="GO:0042802">
    <property type="term" value="F:identical protein binding"/>
    <property type="evidence" value="ECO:0007669"/>
    <property type="project" value="InterPro"/>
</dbReference>
<organism evidence="2 3">
    <name type="scientific">Azospirillum brasilense</name>
    <dbReference type="NCBI Taxonomy" id="192"/>
    <lineage>
        <taxon>Bacteria</taxon>
        <taxon>Pseudomonadati</taxon>
        <taxon>Pseudomonadota</taxon>
        <taxon>Alphaproteobacteria</taxon>
        <taxon>Rhodospirillales</taxon>
        <taxon>Azospirillaceae</taxon>
        <taxon>Azospirillum</taxon>
    </lineage>
</organism>
<evidence type="ECO:0000256" key="1">
    <source>
        <dbReference type="PROSITE-ProRule" id="PRU00339"/>
    </source>
</evidence>
<gene>
    <name evidence="2" type="ORF">DS837_28735</name>
</gene>
<dbReference type="SMART" id="SM00028">
    <property type="entry name" value="TPR"/>
    <property type="match status" value="8"/>
</dbReference>
<dbReference type="InterPro" id="IPR011717">
    <property type="entry name" value="TPR-4"/>
</dbReference>
<dbReference type="Pfam" id="PF14559">
    <property type="entry name" value="TPR_19"/>
    <property type="match status" value="1"/>
</dbReference>
<dbReference type="PANTHER" id="PTHR44998:SF1">
    <property type="entry name" value="UDP-N-ACETYLGLUCOSAMINE--PEPTIDE N-ACETYLGLUCOSAMINYLTRANSFERASE 110 KDA SUBUNIT"/>
    <property type="match status" value="1"/>
</dbReference>
<comment type="caution">
    <text evidence="2">The sequence shown here is derived from an EMBL/GenBank/DDBJ whole genome shotgun (WGS) entry which is preliminary data.</text>
</comment>
<feature type="repeat" description="TPR" evidence="1">
    <location>
        <begin position="19"/>
        <end position="52"/>
    </location>
</feature>
<evidence type="ECO:0000313" key="2">
    <source>
        <dbReference type="EMBL" id="KAA0677912.1"/>
    </source>
</evidence>
<dbReference type="PANTHER" id="PTHR44998">
    <property type="match status" value="1"/>
</dbReference>
<dbReference type="Gene3D" id="1.25.40.10">
    <property type="entry name" value="Tetratricopeptide repeat domain"/>
    <property type="match status" value="3"/>
</dbReference>
<dbReference type="Proteomes" id="UP000476837">
    <property type="component" value="Unassembled WGS sequence"/>
</dbReference>